<dbReference type="InterPro" id="IPR029069">
    <property type="entry name" value="HotDog_dom_sf"/>
</dbReference>
<dbReference type="Proteomes" id="UP000316545">
    <property type="component" value="Unassembled WGS sequence"/>
</dbReference>
<evidence type="ECO:0000256" key="2">
    <source>
        <dbReference type="PIRSR" id="PIRSR014972-2"/>
    </source>
</evidence>
<evidence type="ECO:0000313" key="5">
    <source>
        <dbReference type="Proteomes" id="UP000316545"/>
    </source>
</evidence>
<dbReference type="RefSeq" id="WP_145615567.1">
    <property type="nucleotide sequence ID" value="NZ_VITO01000002.1"/>
</dbReference>
<dbReference type="InterPro" id="IPR025540">
    <property type="entry name" value="FlK"/>
</dbReference>
<feature type="active site" evidence="1">
    <location>
        <position position="42"/>
    </location>
</feature>
<feature type="domain" description="Fluoroacetyl-CoA-specific thioesterase-like" evidence="3">
    <location>
        <begin position="30"/>
        <end position="124"/>
    </location>
</feature>
<dbReference type="EMBL" id="VITO01000002">
    <property type="protein sequence ID" value="TWB30751.1"/>
    <property type="molecule type" value="Genomic_DNA"/>
</dbReference>
<name>A0A560GAA8_9PROT</name>
<dbReference type="SUPFAM" id="SSF54637">
    <property type="entry name" value="Thioesterase/thiol ester dehydrase-isomerase"/>
    <property type="match status" value="1"/>
</dbReference>
<evidence type="ECO:0000259" key="3">
    <source>
        <dbReference type="Pfam" id="PF22636"/>
    </source>
</evidence>
<gene>
    <name evidence="4" type="ORF">FBZ88_102316</name>
</gene>
<feature type="binding site" evidence="2">
    <location>
        <position position="120"/>
    </location>
    <ligand>
        <name>substrate</name>
    </ligand>
</feature>
<dbReference type="InterPro" id="IPR054485">
    <property type="entry name" value="FlK-like_dom"/>
</dbReference>
<comment type="caution">
    <text evidence="4">The sequence shown here is derived from an EMBL/GenBank/DDBJ whole genome shotgun (WGS) entry which is preliminary data.</text>
</comment>
<organism evidence="4 5">
    <name type="scientific">Nitrospirillum amazonense</name>
    <dbReference type="NCBI Taxonomy" id="28077"/>
    <lineage>
        <taxon>Bacteria</taxon>
        <taxon>Pseudomonadati</taxon>
        <taxon>Pseudomonadota</taxon>
        <taxon>Alphaproteobacteria</taxon>
        <taxon>Rhodospirillales</taxon>
        <taxon>Azospirillaceae</taxon>
        <taxon>Nitrospirillum</taxon>
    </lineage>
</organism>
<dbReference type="PIRSF" id="PIRSF014972">
    <property type="entry name" value="FlK"/>
    <property type="match status" value="1"/>
</dbReference>
<dbReference type="Gene3D" id="3.10.129.10">
    <property type="entry name" value="Hotdog Thioesterase"/>
    <property type="match status" value="1"/>
</dbReference>
<sequence length="138" mass="14676">MKSCLQPGLRHSESLTVDASMLVPALPAAFGGFHDMPPVFATAQMVAFIEWTCVQALAPYLEPGERTVGTHVDVSHVAATPVGMTVTATVELIAFDGRALRFKVAAVDATGLIGEGFHSRGVIDYARFMARVEKKAAC</sequence>
<evidence type="ECO:0000256" key="1">
    <source>
        <dbReference type="PIRSR" id="PIRSR014972-1"/>
    </source>
</evidence>
<protein>
    <submittedName>
        <fullName evidence="4">Fluoroacetyl-CoA thioesterase</fullName>
    </submittedName>
</protein>
<dbReference type="PANTHER" id="PTHR36934">
    <property type="entry name" value="BLR0278 PROTEIN"/>
    <property type="match status" value="1"/>
</dbReference>
<evidence type="ECO:0000313" key="4">
    <source>
        <dbReference type="EMBL" id="TWB30751.1"/>
    </source>
</evidence>
<proteinExistence type="predicted"/>
<accession>A0A560GAA8</accession>
<dbReference type="AlphaFoldDB" id="A0A560GAA8"/>
<reference evidence="4 5" key="1">
    <citation type="submission" date="2019-06" db="EMBL/GenBank/DDBJ databases">
        <title>Genomic Encyclopedia of Type Strains, Phase IV (KMG-V): Genome sequencing to study the core and pangenomes of soil and plant-associated prokaryotes.</title>
        <authorList>
            <person name="Whitman W."/>
        </authorList>
    </citation>
    <scope>NUCLEOTIDE SEQUENCE [LARGE SCALE GENOMIC DNA]</scope>
    <source>
        <strain evidence="4 5">BR 11865</strain>
    </source>
</reference>
<keyword evidence="5" id="KW-1185">Reference proteome</keyword>
<feature type="active site" evidence="1">
    <location>
        <position position="76"/>
    </location>
</feature>
<feature type="binding site" evidence="2">
    <location>
        <position position="69"/>
    </location>
    <ligand>
        <name>substrate</name>
    </ligand>
</feature>
<feature type="active site" evidence="1">
    <location>
        <position position="50"/>
    </location>
</feature>
<dbReference type="Pfam" id="PF22636">
    <property type="entry name" value="FlK"/>
    <property type="match status" value="1"/>
</dbReference>
<dbReference type="PANTHER" id="PTHR36934:SF1">
    <property type="entry name" value="THIOESTERASE DOMAIN-CONTAINING PROTEIN"/>
    <property type="match status" value="1"/>
</dbReference>